<geneLocation type="plasmid" evidence="1 2">
    <name>pPO70-1</name>
</geneLocation>
<organism evidence="1 2">
    <name type="scientific">Pandoraea oxalativorans</name>
    <dbReference type="NCBI Taxonomy" id="573737"/>
    <lineage>
        <taxon>Bacteria</taxon>
        <taxon>Pseudomonadati</taxon>
        <taxon>Pseudomonadota</taxon>
        <taxon>Betaproteobacteria</taxon>
        <taxon>Burkholderiales</taxon>
        <taxon>Burkholderiaceae</taxon>
        <taxon>Pandoraea</taxon>
    </lineage>
</organism>
<dbReference type="Proteomes" id="UP000035050">
    <property type="component" value="Plasmid pPO70-1"/>
</dbReference>
<protein>
    <submittedName>
        <fullName evidence="1">Uncharacterized protein</fullName>
    </submittedName>
</protein>
<evidence type="ECO:0000313" key="1">
    <source>
        <dbReference type="EMBL" id="AKK24806.1"/>
    </source>
</evidence>
<accession>A0A0G3IG45</accession>
<dbReference type="EMBL" id="CP011518">
    <property type="protein sequence ID" value="AKK24806.1"/>
    <property type="molecule type" value="Genomic_DNA"/>
</dbReference>
<sequence length="118" mass="12937">MQANMTETAALAKKFAHDEFARVIGVEMPSESDIIAYFVDRLRSMTWAHIEPNGAPSIRRLHDCVFVMPVARHGGGAPVIEAHLMVLPQAWHELPTYVVISEGGNTATRPETASRNAA</sequence>
<proteinExistence type="predicted"/>
<dbReference type="AlphaFoldDB" id="A0A0G3IG45"/>
<evidence type="ECO:0000313" key="2">
    <source>
        <dbReference type="Proteomes" id="UP000035050"/>
    </source>
</evidence>
<keyword evidence="1" id="KW-0614">Plasmid</keyword>
<dbReference type="PATRIC" id="fig|573737.6.peg.5750"/>
<dbReference type="KEGG" id="pox:MB84_28920"/>
<keyword evidence="2" id="KW-1185">Reference proteome</keyword>
<reference evidence="1" key="1">
    <citation type="submission" date="2016-06" db="EMBL/GenBank/DDBJ databases">
        <title>Pandoraea oxalativorans DSM 23570 Genome Sequencing.</title>
        <authorList>
            <person name="Ee R."/>
            <person name="Lim Y.-L."/>
            <person name="Yong D."/>
            <person name="Yin W.-F."/>
            <person name="Chan K.-G."/>
        </authorList>
    </citation>
    <scope>NUCLEOTIDE SEQUENCE</scope>
    <source>
        <strain evidence="1">DSM 23570</strain>
        <plasmid evidence="1">pPO70-1</plasmid>
    </source>
</reference>
<name>A0A0G3IG45_9BURK</name>
<gene>
    <name evidence="1" type="ORF">MB84_28920</name>
</gene>